<evidence type="ECO:0000313" key="2">
    <source>
        <dbReference type="Proteomes" id="UP001187682"/>
    </source>
</evidence>
<keyword evidence="2" id="KW-1185">Reference proteome</keyword>
<dbReference type="SUPFAM" id="SSF53850">
    <property type="entry name" value="Periplasmic binding protein-like II"/>
    <property type="match status" value="1"/>
</dbReference>
<reference evidence="1" key="1">
    <citation type="submission" date="2018-03" db="EMBL/GenBank/DDBJ databases">
        <authorList>
            <person name="Guldener U."/>
        </authorList>
    </citation>
    <scope>NUCLEOTIDE SEQUENCE</scope>
</reference>
<gene>
    <name evidence="1" type="ORF">DNG_10253</name>
</gene>
<proteinExistence type="predicted"/>
<name>A0AAE8T058_9PEZI</name>
<dbReference type="EMBL" id="ONZQ02000021">
    <property type="protein sequence ID" value="SPO07558.1"/>
    <property type="molecule type" value="Genomic_DNA"/>
</dbReference>
<sequence length="340" mass="37927">MATPNLTEMERQRGLGPKLERSLTLTFVGDWGMANFHRICSWLTQQFCDRAGPDSRVAIWNVRYGGIEAVTSVSRGEAHLSIATPAQLMTTALTGQGIFAPYGPMPTLRALAVLPQNDRMVFAIHPKFGIQSFEDLRSKRPAIRIATSTNDGTNFIGFTAYAYLKAHGITEETLASWGAELVTAHRPEQTIALVLSGQADALLQEAIMTPWWEDIVENHKFIPLPAEPSALQRFVEQNPGSTVPNPEPLPSGFWPALTLPLPCLDFSDFIVLVREDLPEDVAHLLTWCLVETREAIEVQYRHLRPDRSPLSYPLIPTKMARPPIPLHKGAIRYYTEEGHL</sequence>
<organism evidence="1 2">
    <name type="scientific">Cephalotrichum gorgonifer</name>
    <dbReference type="NCBI Taxonomy" id="2041049"/>
    <lineage>
        <taxon>Eukaryota</taxon>
        <taxon>Fungi</taxon>
        <taxon>Dikarya</taxon>
        <taxon>Ascomycota</taxon>
        <taxon>Pezizomycotina</taxon>
        <taxon>Sordariomycetes</taxon>
        <taxon>Hypocreomycetidae</taxon>
        <taxon>Microascales</taxon>
        <taxon>Microascaceae</taxon>
        <taxon>Cephalotrichum</taxon>
    </lineage>
</organism>
<dbReference type="AlphaFoldDB" id="A0AAE8T058"/>
<dbReference type="Gene3D" id="3.40.190.10">
    <property type="entry name" value="Periplasmic binding protein-like II"/>
    <property type="match status" value="2"/>
</dbReference>
<protein>
    <submittedName>
        <fullName evidence="1">Uncharacterized protein</fullName>
    </submittedName>
</protein>
<dbReference type="Proteomes" id="UP001187682">
    <property type="component" value="Unassembled WGS sequence"/>
</dbReference>
<evidence type="ECO:0000313" key="1">
    <source>
        <dbReference type="EMBL" id="SPO07558.1"/>
    </source>
</evidence>
<accession>A0AAE8T058</accession>
<dbReference type="Pfam" id="PF16868">
    <property type="entry name" value="NMT1_3"/>
    <property type="match status" value="1"/>
</dbReference>
<dbReference type="InterPro" id="IPR011852">
    <property type="entry name" value="TRAP_TAXI"/>
</dbReference>
<comment type="caution">
    <text evidence="1">The sequence shown here is derived from an EMBL/GenBank/DDBJ whole genome shotgun (WGS) entry which is preliminary data.</text>
</comment>